<dbReference type="Proteomes" id="UP000542342">
    <property type="component" value="Unassembled WGS sequence"/>
</dbReference>
<proteinExistence type="predicted"/>
<protein>
    <submittedName>
        <fullName evidence="2">Uncharacterized protein</fullName>
    </submittedName>
</protein>
<evidence type="ECO:0000313" key="3">
    <source>
        <dbReference type="Proteomes" id="UP000542342"/>
    </source>
</evidence>
<organism evidence="2 3">
    <name type="scientific">Thermogemmata fonticola</name>
    <dbReference type="NCBI Taxonomy" id="2755323"/>
    <lineage>
        <taxon>Bacteria</taxon>
        <taxon>Pseudomonadati</taxon>
        <taxon>Planctomycetota</taxon>
        <taxon>Planctomycetia</taxon>
        <taxon>Gemmatales</taxon>
        <taxon>Gemmataceae</taxon>
        <taxon>Thermogemmata</taxon>
    </lineage>
</organism>
<name>A0A7V8VEV8_9BACT</name>
<evidence type="ECO:0000313" key="2">
    <source>
        <dbReference type="EMBL" id="MBA2226755.1"/>
    </source>
</evidence>
<dbReference type="EMBL" id="JACEFB010000007">
    <property type="protein sequence ID" value="MBA2226755.1"/>
    <property type="molecule type" value="Genomic_DNA"/>
</dbReference>
<evidence type="ECO:0000256" key="1">
    <source>
        <dbReference type="SAM" id="Phobius"/>
    </source>
</evidence>
<accession>A0A7V8VEV8</accession>
<reference evidence="2 3" key="1">
    <citation type="submission" date="2020-07" db="EMBL/GenBank/DDBJ databases">
        <title>Thermogemmata thermophila gen. nov., sp. nov., a novel moderate thermophilic planctomycete from a Kamchatka hot spring.</title>
        <authorList>
            <person name="Elcheninov A.G."/>
            <person name="Podosokorskaya O.A."/>
            <person name="Kovaleva O.L."/>
            <person name="Novikov A."/>
            <person name="Bonch-Osmolovskaya E.A."/>
            <person name="Toshchakov S.V."/>
            <person name="Kublanov I.V."/>
        </authorList>
    </citation>
    <scope>NUCLEOTIDE SEQUENCE [LARGE SCALE GENOMIC DNA]</scope>
    <source>
        <strain evidence="2 3">2918</strain>
    </source>
</reference>
<comment type="caution">
    <text evidence="2">The sequence shown here is derived from an EMBL/GenBank/DDBJ whole genome shotgun (WGS) entry which is preliminary data.</text>
</comment>
<keyword evidence="3" id="KW-1185">Reference proteome</keyword>
<sequence length="67" mass="7461">MAALAYIIVLVGLWLLVSALLNWEWYESILEFRLAEAFLGEDSARWLCGVSGVVLMGMGIALLLEME</sequence>
<keyword evidence="1" id="KW-0812">Transmembrane</keyword>
<gene>
    <name evidence="2" type="ORF">H0921_11345</name>
</gene>
<dbReference type="AlphaFoldDB" id="A0A7V8VEV8"/>
<dbReference type="RefSeq" id="WP_194538195.1">
    <property type="nucleotide sequence ID" value="NZ_JACEFB010000007.1"/>
</dbReference>
<keyword evidence="1" id="KW-0472">Membrane</keyword>
<feature type="transmembrane region" description="Helical" evidence="1">
    <location>
        <begin position="43"/>
        <end position="64"/>
    </location>
</feature>
<dbReference type="InterPro" id="IPR029087">
    <property type="entry name" value="Imm17"/>
</dbReference>
<keyword evidence="1" id="KW-1133">Transmembrane helix</keyword>
<dbReference type="Pfam" id="PF15562">
    <property type="entry name" value="Imm17"/>
    <property type="match status" value="1"/>
</dbReference>